<dbReference type="AlphaFoldDB" id="A0A1G7BBX2"/>
<evidence type="ECO:0000256" key="2">
    <source>
        <dbReference type="ARBA" id="ARBA00022448"/>
    </source>
</evidence>
<feature type="transmembrane region" description="Helical" evidence="8">
    <location>
        <begin position="29"/>
        <end position="54"/>
    </location>
</feature>
<dbReference type="Proteomes" id="UP000198823">
    <property type="component" value="Unassembled WGS sequence"/>
</dbReference>
<evidence type="ECO:0000256" key="5">
    <source>
        <dbReference type="ARBA" id="ARBA00022692"/>
    </source>
</evidence>
<dbReference type="GO" id="GO:0005886">
    <property type="term" value="C:plasma membrane"/>
    <property type="evidence" value="ECO:0007669"/>
    <property type="project" value="UniProtKB-SubCell"/>
</dbReference>
<proteinExistence type="inferred from homology"/>
<evidence type="ECO:0000256" key="4">
    <source>
        <dbReference type="ARBA" id="ARBA00022519"/>
    </source>
</evidence>
<evidence type="ECO:0000259" key="9">
    <source>
        <dbReference type="PROSITE" id="PS50928"/>
    </source>
</evidence>
<dbReference type="Pfam" id="PF00528">
    <property type="entry name" value="BPD_transp_1"/>
    <property type="match status" value="2"/>
</dbReference>
<organism evidence="10 11">
    <name type="scientific">Bhargavaea beijingensis</name>
    <dbReference type="NCBI Taxonomy" id="426756"/>
    <lineage>
        <taxon>Bacteria</taxon>
        <taxon>Bacillati</taxon>
        <taxon>Bacillota</taxon>
        <taxon>Bacilli</taxon>
        <taxon>Bacillales</taxon>
        <taxon>Caryophanaceae</taxon>
        <taxon>Bhargavaea</taxon>
    </lineage>
</organism>
<dbReference type="EMBL" id="FNAR01000005">
    <property type="protein sequence ID" value="SDE24569.1"/>
    <property type="molecule type" value="Genomic_DNA"/>
</dbReference>
<dbReference type="CDD" id="cd06261">
    <property type="entry name" value="TM_PBP2"/>
    <property type="match status" value="2"/>
</dbReference>
<reference evidence="10 11" key="1">
    <citation type="submission" date="2016-10" db="EMBL/GenBank/DDBJ databases">
        <authorList>
            <person name="de Groot N.N."/>
        </authorList>
    </citation>
    <scope>NUCLEOTIDE SEQUENCE [LARGE SCALE GENOMIC DNA]</scope>
    <source>
        <strain evidence="10 11">CGMCC 1.6762</strain>
    </source>
</reference>
<feature type="transmembrane region" description="Helical" evidence="8">
    <location>
        <begin position="427"/>
        <end position="449"/>
    </location>
</feature>
<name>A0A1G7BBX2_9BACL</name>
<keyword evidence="7 8" id="KW-0472">Membrane</keyword>
<feature type="domain" description="ABC transmembrane type-1" evidence="9">
    <location>
        <begin position="72"/>
        <end position="275"/>
    </location>
</feature>
<dbReference type="InterPro" id="IPR000515">
    <property type="entry name" value="MetI-like"/>
</dbReference>
<evidence type="ECO:0000256" key="7">
    <source>
        <dbReference type="ARBA" id="ARBA00023136"/>
    </source>
</evidence>
<feature type="transmembrane region" description="Helical" evidence="8">
    <location>
        <begin position="74"/>
        <end position="98"/>
    </location>
</feature>
<evidence type="ECO:0000313" key="10">
    <source>
        <dbReference type="EMBL" id="SDE24569.1"/>
    </source>
</evidence>
<keyword evidence="4" id="KW-0997">Cell inner membrane</keyword>
<dbReference type="PANTHER" id="PTHR43357:SF3">
    <property type="entry name" value="FE(3+)-TRANSPORT SYSTEM PERMEASE PROTEIN FBPB 2"/>
    <property type="match status" value="1"/>
</dbReference>
<dbReference type="PROSITE" id="PS50928">
    <property type="entry name" value="ABC_TM1"/>
    <property type="match status" value="2"/>
</dbReference>
<evidence type="ECO:0000313" key="11">
    <source>
        <dbReference type="Proteomes" id="UP000198823"/>
    </source>
</evidence>
<comment type="subcellular location">
    <subcellularLocation>
        <location evidence="1">Cell inner membrane</location>
        <topology evidence="1">Multi-pass membrane protein</topology>
    </subcellularLocation>
    <subcellularLocation>
        <location evidence="8">Cell membrane</location>
        <topology evidence="8">Multi-pass membrane protein</topology>
    </subcellularLocation>
</comment>
<gene>
    <name evidence="10" type="ORF">SAMN04488126_105145</name>
</gene>
<evidence type="ECO:0000256" key="6">
    <source>
        <dbReference type="ARBA" id="ARBA00022989"/>
    </source>
</evidence>
<feature type="transmembrane region" description="Helical" evidence="8">
    <location>
        <begin position="163"/>
        <end position="182"/>
    </location>
</feature>
<comment type="similarity">
    <text evidence="8">Belongs to the binding-protein-dependent transport system permease family.</text>
</comment>
<feature type="domain" description="ABC transmembrane type-1" evidence="9">
    <location>
        <begin position="348"/>
        <end position="554"/>
    </location>
</feature>
<keyword evidence="5 8" id="KW-0812">Transmembrane</keyword>
<evidence type="ECO:0000256" key="3">
    <source>
        <dbReference type="ARBA" id="ARBA00022475"/>
    </source>
</evidence>
<feature type="transmembrane region" description="Helical" evidence="8">
    <location>
        <begin position="110"/>
        <end position="130"/>
    </location>
</feature>
<keyword evidence="3" id="KW-1003">Cell membrane</keyword>
<feature type="transmembrane region" description="Helical" evidence="8">
    <location>
        <begin position="203"/>
        <end position="225"/>
    </location>
</feature>
<sequence length="562" mass="62146">MLRVKRNKGFLVEELGCWTVQRKLSNVNAWTVSAVIIMALLFLPNLTIVSGIFSPSNDNWAHMKEFVLGSFIKTSLILIGATGFLTIAIGLSLAWLIAQYQFPLRNFLKWALVLPLSIPPFIGAYTYHGIFNYTGVIQTTLRDGFGKDLNPAYFDIMNIPGAVFIYTLFLYPYVYSITRIFLSQQSASLIESARMLGKGPVNIFFQVVIPISRVAIIGGSSLVVLEVLNDYGVVKYYGIQTFTTGIFQSWFGLGDIETSIKLAASLMGFVIFILMAEKLLRGRRQYNYSTTKVRPLPLIRLKGWKAFMATGYGLLILSLGFLIPVVQLIDWTILTFGTIPTEEFLIYVKNSVTVAGISATVIIIFALIVGNFSRLVHGKAAKLLPKLTILGYSIPGAVIAVAVVTAFIGLDGFLAPLYRLLGVDHTLVLSVSLAMLISAYIIRFFAIGYNSIESGYDKIGTDFRDASRLLGVGLTKTFFRIDVPMLKGAIVSGFILVFIDVLKEIPLTLILRPFNFDTLSTKAFQYASDEKIMEASQASLVIVGISALAIVVFYKFLEKEPE</sequence>
<accession>A0A1G7BBX2</accession>
<evidence type="ECO:0000256" key="8">
    <source>
        <dbReference type="RuleBase" id="RU363032"/>
    </source>
</evidence>
<evidence type="ECO:0000256" key="1">
    <source>
        <dbReference type="ARBA" id="ARBA00004429"/>
    </source>
</evidence>
<keyword evidence="2 8" id="KW-0813">Transport</keyword>
<dbReference type="InterPro" id="IPR035906">
    <property type="entry name" value="MetI-like_sf"/>
</dbReference>
<feature type="transmembrane region" description="Helical" evidence="8">
    <location>
        <begin position="538"/>
        <end position="557"/>
    </location>
</feature>
<feature type="transmembrane region" description="Helical" evidence="8">
    <location>
        <begin position="258"/>
        <end position="276"/>
    </location>
</feature>
<dbReference type="SUPFAM" id="SSF161098">
    <property type="entry name" value="MetI-like"/>
    <property type="match status" value="2"/>
</dbReference>
<feature type="transmembrane region" description="Helical" evidence="8">
    <location>
        <begin position="306"/>
        <end position="326"/>
    </location>
</feature>
<feature type="transmembrane region" description="Helical" evidence="8">
    <location>
        <begin position="389"/>
        <end position="415"/>
    </location>
</feature>
<feature type="transmembrane region" description="Helical" evidence="8">
    <location>
        <begin position="485"/>
        <end position="502"/>
    </location>
</feature>
<keyword evidence="6 8" id="KW-1133">Transmembrane helix</keyword>
<dbReference type="Gene3D" id="1.10.3720.10">
    <property type="entry name" value="MetI-like"/>
    <property type="match status" value="2"/>
</dbReference>
<dbReference type="GO" id="GO:0055085">
    <property type="term" value="P:transmembrane transport"/>
    <property type="evidence" value="ECO:0007669"/>
    <property type="project" value="InterPro"/>
</dbReference>
<feature type="transmembrane region" description="Helical" evidence="8">
    <location>
        <begin position="346"/>
        <end position="369"/>
    </location>
</feature>
<dbReference type="PANTHER" id="PTHR43357">
    <property type="entry name" value="INNER MEMBRANE ABC TRANSPORTER PERMEASE PROTEIN YDCV"/>
    <property type="match status" value="1"/>
</dbReference>
<dbReference type="STRING" id="426756.SAMN04488126_105145"/>
<protein>
    <submittedName>
        <fullName evidence="10">Iron(III) transport system permease protein</fullName>
    </submittedName>
</protein>